<protein>
    <submittedName>
        <fullName evidence="9">Cytochrome P450</fullName>
    </submittedName>
</protein>
<comment type="caution">
    <text evidence="9">The sequence shown here is derived from an EMBL/GenBank/DDBJ whole genome shotgun (WGS) entry which is preliminary data.</text>
</comment>
<gene>
    <name evidence="9" type="ORF">CLV71_101454</name>
</gene>
<evidence type="ECO:0000256" key="3">
    <source>
        <dbReference type="ARBA" id="ARBA00022617"/>
    </source>
</evidence>
<dbReference type="InterPro" id="IPR036396">
    <property type="entry name" value="Cyt_P450_sf"/>
</dbReference>
<dbReference type="CDD" id="cd11031">
    <property type="entry name" value="Cyp158A-like"/>
    <property type="match status" value="1"/>
</dbReference>
<evidence type="ECO:0000256" key="4">
    <source>
        <dbReference type="ARBA" id="ARBA00022723"/>
    </source>
</evidence>
<keyword evidence="10" id="KW-1185">Reference proteome</keyword>
<dbReference type="InterPro" id="IPR017972">
    <property type="entry name" value="Cyt_P450_CS"/>
</dbReference>
<evidence type="ECO:0000313" key="9">
    <source>
        <dbReference type="EMBL" id="TDV57583.1"/>
    </source>
</evidence>
<dbReference type="PANTHER" id="PTHR46696">
    <property type="entry name" value="P450, PUTATIVE (EUROFUNG)-RELATED"/>
    <property type="match status" value="1"/>
</dbReference>
<evidence type="ECO:0000256" key="6">
    <source>
        <dbReference type="ARBA" id="ARBA00023004"/>
    </source>
</evidence>
<evidence type="ECO:0000256" key="5">
    <source>
        <dbReference type="ARBA" id="ARBA00023002"/>
    </source>
</evidence>
<dbReference type="PRINTS" id="PR00385">
    <property type="entry name" value="P450"/>
</dbReference>
<name>A0A4R7W4F6_9PSEU</name>
<dbReference type="PANTHER" id="PTHR46696:SF5">
    <property type="entry name" value="CYTOCHROME P450 BJ-1"/>
    <property type="match status" value="1"/>
</dbReference>
<dbReference type="GO" id="GO:0020037">
    <property type="term" value="F:heme binding"/>
    <property type="evidence" value="ECO:0007669"/>
    <property type="project" value="InterPro"/>
</dbReference>
<keyword evidence="4 8" id="KW-0479">Metal-binding</keyword>
<dbReference type="GO" id="GO:0016705">
    <property type="term" value="F:oxidoreductase activity, acting on paired donors, with incorporation or reduction of molecular oxygen"/>
    <property type="evidence" value="ECO:0007669"/>
    <property type="project" value="InterPro"/>
</dbReference>
<keyword evidence="7 8" id="KW-0503">Monooxygenase</keyword>
<dbReference type="PROSITE" id="PS00086">
    <property type="entry name" value="CYTOCHROME_P450"/>
    <property type="match status" value="1"/>
</dbReference>
<comment type="cofactor">
    <cofactor evidence="1">
        <name>heme</name>
        <dbReference type="ChEBI" id="CHEBI:30413"/>
    </cofactor>
</comment>
<dbReference type="PRINTS" id="PR00359">
    <property type="entry name" value="BP450"/>
</dbReference>
<keyword evidence="3 8" id="KW-0349">Heme</keyword>
<dbReference type="FunFam" id="1.10.630.10:FF:000018">
    <property type="entry name" value="Cytochrome P450 monooxygenase"/>
    <property type="match status" value="1"/>
</dbReference>
<comment type="similarity">
    <text evidence="2 8">Belongs to the cytochrome P450 family.</text>
</comment>
<evidence type="ECO:0000256" key="1">
    <source>
        <dbReference type="ARBA" id="ARBA00001971"/>
    </source>
</evidence>
<dbReference type="GO" id="GO:0005506">
    <property type="term" value="F:iron ion binding"/>
    <property type="evidence" value="ECO:0007669"/>
    <property type="project" value="InterPro"/>
</dbReference>
<dbReference type="Gene3D" id="1.10.630.10">
    <property type="entry name" value="Cytochrome P450"/>
    <property type="match status" value="1"/>
</dbReference>
<dbReference type="RefSeq" id="WP_133900830.1">
    <property type="nucleotide sequence ID" value="NZ_SOCP01000001.1"/>
</dbReference>
<evidence type="ECO:0000256" key="7">
    <source>
        <dbReference type="ARBA" id="ARBA00023033"/>
    </source>
</evidence>
<dbReference type="GO" id="GO:0004497">
    <property type="term" value="F:monooxygenase activity"/>
    <property type="evidence" value="ECO:0007669"/>
    <property type="project" value="UniProtKB-KW"/>
</dbReference>
<dbReference type="InterPro" id="IPR002397">
    <property type="entry name" value="Cyt_P450_B"/>
</dbReference>
<dbReference type="AlphaFoldDB" id="A0A4R7W4F6"/>
<organism evidence="9 10">
    <name type="scientific">Actinophytocola oryzae</name>
    <dbReference type="NCBI Taxonomy" id="502181"/>
    <lineage>
        <taxon>Bacteria</taxon>
        <taxon>Bacillati</taxon>
        <taxon>Actinomycetota</taxon>
        <taxon>Actinomycetes</taxon>
        <taxon>Pseudonocardiales</taxon>
        <taxon>Pseudonocardiaceae</taxon>
    </lineage>
</organism>
<evidence type="ECO:0000313" key="10">
    <source>
        <dbReference type="Proteomes" id="UP000294927"/>
    </source>
</evidence>
<dbReference type="OrthoDB" id="3218463at2"/>
<sequence>MPLHREIAVEVAPVLGELRENRPVCPITLVTGAPAMLVTRHEDIKTILSDRRFSRAAVCKEDAPKTTLVPPNPDTLVNMDPPRHGSIRRIAAQAFTPKRLERLMPRIGEIAADLVDAMVAAGKPVDLNEMFSRPLPLRVICDMLGVPFADWALFHEWTEVILNVHASPQDIGAAYVAMRAYFVNLITTKRDDPGDDFLSELGTASAEGGPLTEQEAIAVATFVFVAGHETSATLLTAGVLSLLRHPDQLKELLADPELWVGAADEINRVGIPGLSPFPRIALTDLTLQDVEIPAGTAVVANYEAGLRDPRVYPEPEKFDIHRRHPNPLWFGHGPHFCLGAPVARAELYLGLRELFERLPTLALDMPIDDLKWRNTATLGGFEQFPVTW</sequence>
<dbReference type="SUPFAM" id="SSF48264">
    <property type="entry name" value="Cytochrome P450"/>
    <property type="match status" value="1"/>
</dbReference>
<dbReference type="Pfam" id="PF00067">
    <property type="entry name" value="p450"/>
    <property type="match status" value="2"/>
</dbReference>
<dbReference type="InterPro" id="IPR001128">
    <property type="entry name" value="Cyt_P450"/>
</dbReference>
<reference evidence="9 10" key="1">
    <citation type="submission" date="2019-03" db="EMBL/GenBank/DDBJ databases">
        <title>Genomic Encyclopedia of Archaeal and Bacterial Type Strains, Phase II (KMG-II): from individual species to whole genera.</title>
        <authorList>
            <person name="Goeker M."/>
        </authorList>
    </citation>
    <scope>NUCLEOTIDE SEQUENCE [LARGE SCALE GENOMIC DNA]</scope>
    <source>
        <strain evidence="9 10">DSM 45499</strain>
    </source>
</reference>
<proteinExistence type="inferred from homology"/>
<keyword evidence="6 8" id="KW-0408">Iron</keyword>
<dbReference type="Proteomes" id="UP000294927">
    <property type="component" value="Unassembled WGS sequence"/>
</dbReference>
<accession>A0A4R7W4F6</accession>
<evidence type="ECO:0000256" key="8">
    <source>
        <dbReference type="RuleBase" id="RU000461"/>
    </source>
</evidence>
<dbReference type="EMBL" id="SOCP01000001">
    <property type="protein sequence ID" value="TDV57583.1"/>
    <property type="molecule type" value="Genomic_DNA"/>
</dbReference>
<evidence type="ECO:0000256" key="2">
    <source>
        <dbReference type="ARBA" id="ARBA00010617"/>
    </source>
</evidence>
<keyword evidence="5 8" id="KW-0560">Oxidoreductase</keyword>